<dbReference type="CDD" id="cd18793">
    <property type="entry name" value="SF2_C_SNF"/>
    <property type="match status" value="1"/>
</dbReference>
<dbReference type="InterPro" id="IPR058951">
    <property type="entry name" value="WHD_Rad26_CSB-like"/>
</dbReference>
<dbReference type="PANTHER" id="PTHR45629:SF7">
    <property type="entry name" value="DNA EXCISION REPAIR PROTEIN ERCC-6-RELATED"/>
    <property type="match status" value="1"/>
</dbReference>
<dbReference type="InterPro" id="IPR009072">
    <property type="entry name" value="Histone-fold"/>
</dbReference>
<evidence type="ECO:0000256" key="12">
    <source>
        <dbReference type="ARBA" id="ARBA00023204"/>
    </source>
</evidence>
<protein>
    <submittedName>
        <fullName evidence="19">DNA repair protein rhp26</fullName>
    </submittedName>
</protein>
<dbReference type="GO" id="GO:0005634">
    <property type="term" value="C:nucleus"/>
    <property type="evidence" value="ECO:0007669"/>
    <property type="project" value="UniProtKB-SubCell"/>
</dbReference>
<keyword evidence="8" id="KW-0805">Transcription regulation</keyword>
<dbReference type="InterPro" id="IPR001650">
    <property type="entry name" value="Helicase_C-like"/>
</dbReference>
<evidence type="ECO:0000256" key="11">
    <source>
        <dbReference type="ARBA" id="ARBA00023163"/>
    </source>
</evidence>
<keyword evidence="13" id="KW-0539">Nucleus</keyword>
<evidence type="ECO:0000256" key="9">
    <source>
        <dbReference type="ARBA" id="ARBA00023125"/>
    </source>
</evidence>
<dbReference type="InterPro" id="IPR038718">
    <property type="entry name" value="SNF2-like_sf"/>
</dbReference>
<comment type="similarity">
    <text evidence="2">Belongs to the SNF2/RAD54 helicase family.</text>
</comment>
<comment type="subcellular location">
    <subcellularLocation>
        <location evidence="1">Nucleus</location>
    </subcellularLocation>
</comment>
<evidence type="ECO:0000259" key="18">
    <source>
        <dbReference type="PROSITE" id="PS51194"/>
    </source>
</evidence>
<keyword evidence="4" id="KW-0227">DNA damage</keyword>
<dbReference type="GO" id="GO:0006283">
    <property type="term" value="P:transcription-coupled nucleotide-excision repair"/>
    <property type="evidence" value="ECO:0007669"/>
    <property type="project" value="TreeGrafter"/>
</dbReference>
<feature type="region of interest" description="Disordered" evidence="16">
    <location>
        <begin position="1694"/>
        <end position="1716"/>
    </location>
</feature>
<keyword evidence="20" id="KW-1185">Reference proteome</keyword>
<keyword evidence="10" id="KW-0010">Activator</keyword>
<dbReference type="PANTHER" id="PTHR45629">
    <property type="entry name" value="SNF2/RAD54 FAMILY MEMBER"/>
    <property type="match status" value="1"/>
</dbReference>
<dbReference type="SUPFAM" id="SSF52540">
    <property type="entry name" value="P-loop containing nucleoside triphosphate hydrolases"/>
    <property type="match status" value="2"/>
</dbReference>
<reference evidence="19" key="1">
    <citation type="submission" date="2022-07" db="EMBL/GenBank/DDBJ databases">
        <title>Phylogenomic reconstructions and comparative analyses of Kickxellomycotina fungi.</title>
        <authorList>
            <person name="Reynolds N.K."/>
            <person name="Stajich J.E."/>
            <person name="Barry K."/>
            <person name="Grigoriev I.V."/>
            <person name="Crous P."/>
            <person name="Smith M.E."/>
        </authorList>
    </citation>
    <scope>NUCLEOTIDE SEQUENCE</scope>
    <source>
        <strain evidence="19">RSA 861</strain>
    </source>
</reference>
<dbReference type="Gene3D" id="1.20.120.850">
    <property type="entry name" value="SWI2/SNF2 ATPases, N-terminal domain"/>
    <property type="match status" value="1"/>
</dbReference>
<accession>A0A9W7ZRF0</accession>
<sequence>MAFRGIPFRPWLFSRASRTHATPSTRRCVSTLPYHRFWANLHRRPTRSTPPGSHPLTQLWPWASLLSVGTIRPLSTDANADKPPGEYVLNVGRCTETLRGELTDLFRQGLHDTTIYHPEVVLVEPYHTHLHLGGRQVYLLFMRCFIHILKWSYTEIDFRIVRMEQRPGEWNDGSSLPPSSSVIPPGSQPFRSSVAGRDLDPPPGVARVAGTDESKSHDKSMKPPALEAVHLYVRWSFEAVLRPSRLFSPGGEAPKSRYDGVFIYSFDPATGLISKHTIVEVFPYPDERLIREEGSPVPAQLPGDQVPAEPLSNLLGVQAIVDQNTLEEDVMRQADAALREKDIANEERRLDRARKAESQLQAQITATLDKMERSRNALQRGSQEKLLDRLEAKLTQVQQDQADIQERLAGHTQTGAAADVLGVGSVSAGGSETERERLIRTGKITPFAAADDLPSEETTIDDTAAGPVDNFVPDSDGSDVSSGDEGPMGDSTAYRDDGDLVFYQTRVRRWAKRRRAARVAALKDSNPEAMDDLPDLDHEAFMPHPTIPDIHLSQRLRVPGDIHGRLFDYQKTCLRWLWELHTQKVGGIIGDEMGLGKTVQISSFLAALYYSGLLTRSRVNPEGERERLPLPSLIVCPATIMKQWVKELHTWWAPLQVAVLHATGSGRDTAGGSSGRLAGDGDNDFDSEADEEDAFQLAEQLQGRKRKRRGAVVTKSTRATTQPWAEDIVRTIFRGGHIVVTTYAGVRIHRRAILGRTWGYVVLDEGHKIRNPDAEITLTCKRLRTPHRIILSGTIVQNGLVDLWSAFDFVYPGRLGTLPVFQEQFAAPISVGGFANANNYQVQTAYKCACILRDLINPYLLRRLKVDVARDLPHKQEQVLFCNLTPKQRQAYEIFLKSAEMASIFEGRRQVLFGIDIVRKICNHPDLLLLPKSSAKADTATDHSDEDATTYPLNWGDAGKSASGDPRKPPRSGESGRQNHGRAVAPPPANPTTLAGPLRGPDDPGFGDYHESGKMLVVKHLLELWEPQGHRVLLFSQTRQMLNLLETMVRKMRFRGSNPSNPAGKVISYLRMDGTTPIQKRAALLDQFNRDSGIFLFLLTTKVGGLGTNLTGADRVIIFDPDWNPSTDTQARERAWRLGQKRAVAIYRLMTAGTIEEKIYHRQIYKQFLTSKILKDPKQKRFFKSTDLRDLFSLGSEGGTGTETGSIFQGTEVSQAAATTQAKRNGKRPTAQDDVDQETEAIRNSDQVANVAPLQTAEDPSHLDTETQDANVLDHLFEMTGLKTAVRHDAILEGSHQEDILVEQEASRIADEAAAALKRSRQARGNTDVSVPTWTGFSGAAGAPVPPPRFGATRRFDQSGTQLANRSEPAYNSPAPTRPSNVPPAFERPRVADLAAPPILRENAGRPTGSGALLAGLKLRQTTLAESSAQTGRASTFRVSRFGKQDDSHEVPLPAFRPSAAPASGPTGGFWRRDAQGSNGAVILGKLRDYLASVGGSASSGDIVAHYQIKMSPQEIVLFRKLLKEIADFRHGEGTSTRGNTNSGYSARNVTTMSRLEKYDKTKYKYISEIQQMMFVFGEISEPLIETACAVEDIVRSQVIDIIIMGAALAQSRGSRSMAPEDLIFLIRHDRSKVSRLKTYLNWKDVRKNVKDSGAPEAGEELLEEETTAEKQDKKGKARVKLCWEFVHAFPEAQQDDSEDEEDNADQQDDAQMRLKRADDVTRAMTRAEYEHYSECRQASFTYRRAKKFRDWANMSTYIDMKPNDDIMDILGFLTFEMVSKLTEMSLDIKVAQEEQERRSGAPTPAHQDTAGSAGDGAAGFRGSSGCGIFSPPPSERTPLRPAHILEAFRRVQNSRQPIRNFRAGLARSQVSLI</sequence>
<name>A0A9W7ZRF0_9FUNG</name>
<feature type="region of interest" description="Disordered" evidence="16">
    <location>
        <begin position="1651"/>
        <end position="1671"/>
    </location>
</feature>
<dbReference type="PROSITE" id="PS51194">
    <property type="entry name" value="HELICASE_CTER"/>
    <property type="match status" value="1"/>
</dbReference>
<dbReference type="GO" id="GO:0016787">
    <property type="term" value="F:hydrolase activity"/>
    <property type="evidence" value="ECO:0007669"/>
    <property type="project" value="UniProtKB-KW"/>
</dbReference>
<dbReference type="Proteomes" id="UP001150569">
    <property type="component" value="Unassembled WGS sequence"/>
</dbReference>
<feature type="region of interest" description="Disordered" evidence="16">
    <location>
        <begin position="1442"/>
        <end position="1468"/>
    </location>
</feature>
<organism evidence="19 20">
    <name type="scientific">Tieghemiomyces parasiticus</name>
    <dbReference type="NCBI Taxonomy" id="78921"/>
    <lineage>
        <taxon>Eukaryota</taxon>
        <taxon>Fungi</taxon>
        <taxon>Fungi incertae sedis</taxon>
        <taxon>Zoopagomycota</taxon>
        <taxon>Kickxellomycotina</taxon>
        <taxon>Dimargaritomycetes</taxon>
        <taxon>Dimargaritales</taxon>
        <taxon>Dimargaritaceae</taxon>
        <taxon>Tieghemiomyces</taxon>
    </lineage>
</organism>
<proteinExistence type="inferred from homology"/>
<evidence type="ECO:0000256" key="10">
    <source>
        <dbReference type="ARBA" id="ARBA00023159"/>
    </source>
</evidence>
<dbReference type="InterPro" id="IPR027417">
    <property type="entry name" value="P-loop_NTPase"/>
</dbReference>
<feature type="domain" description="Helicase C-terminal" evidence="18">
    <location>
        <begin position="1017"/>
        <end position="1189"/>
    </location>
</feature>
<feature type="region of interest" description="Disordered" evidence="16">
    <location>
        <begin position="169"/>
        <end position="221"/>
    </location>
</feature>
<comment type="caution">
    <text evidence="19">The sequence shown here is derived from an EMBL/GenBank/DDBJ whole genome shotgun (WGS) entry which is preliminary data.</text>
</comment>
<evidence type="ECO:0000259" key="17">
    <source>
        <dbReference type="PROSITE" id="PS51192"/>
    </source>
</evidence>
<dbReference type="CDD" id="cd22926">
    <property type="entry name" value="HFD_SPT3"/>
    <property type="match status" value="1"/>
</dbReference>
<evidence type="ECO:0000313" key="20">
    <source>
        <dbReference type="Proteomes" id="UP001150569"/>
    </source>
</evidence>
<keyword evidence="5" id="KW-0378">Hydrolase</keyword>
<dbReference type="Pfam" id="PF25875">
    <property type="entry name" value="WHD_Rad26_CSB"/>
    <property type="match status" value="1"/>
</dbReference>
<dbReference type="Pfam" id="PF00271">
    <property type="entry name" value="Helicase_C"/>
    <property type="match status" value="1"/>
</dbReference>
<evidence type="ECO:0000256" key="16">
    <source>
        <dbReference type="SAM" id="MobiDB-lite"/>
    </source>
</evidence>
<feature type="domain" description="Helicase ATP-binding" evidence="17">
    <location>
        <begin position="578"/>
        <end position="813"/>
    </location>
</feature>
<keyword evidence="9" id="KW-0238">DNA-binding</keyword>
<evidence type="ECO:0000256" key="1">
    <source>
        <dbReference type="ARBA" id="ARBA00004123"/>
    </source>
</evidence>
<dbReference type="GO" id="GO:0006366">
    <property type="term" value="P:transcription by RNA polymerase II"/>
    <property type="evidence" value="ECO:0007669"/>
    <property type="project" value="InterPro"/>
</dbReference>
<evidence type="ECO:0000256" key="8">
    <source>
        <dbReference type="ARBA" id="ARBA00023015"/>
    </source>
</evidence>
<evidence type="ECO:0000256" key="4">
    <source>
        <dbReference type="ARBA" id="ARBA00022763"/>
    </source>
</evidence>
<dbReference type="FunFam" id="1.10.20.10:FF:000023">
    <property type="entry name" value="transcription initiation protein SPT3 homolog"/>
    <property type="match status" value="1"/>
</dbReference>
<feature type="region of interest" description="Disordered" evidence="16">
    <location>
        <begin position="1794"/>
        <end position="1818"/>
    </location>
</feature>
<comment type="similarity">
    <text evidence="14">Belongs to the SPT3 family.</text>
</comment>
<feature type="compositionally biased region" description="Acidic residues" evidence="16">
    <location>
        <begin position="1694"/>
        <end position="1709"/>
    </location>
</feature>
<gene>
    <name evidence="19" type="primary">rhp26_2</name>
    <name evidence="19" type="ORF">IWQ60_010462</name>
</gene>
<dbReference type="InterPro" id="IPR000330">
    <property type="entry name" value="SNF2_N"/>
</dbReference>
<evidence type="ECO:0000256" key="3">
    <source>
        <dbReference type="ARBA" id="ARBA00022741"/>
    </source>
</evidence>
<evidence type="ECO:0000256" key="6">
    <source>
        <dbReference type="ARBA" id="ARBA00022806"/>
    </source>
</evidence>
<dbReference type="CDD" id="cd18000">
    <property type="entry name" value="DEXHc_ERCC6"/>
    <property type="match status" value="1"/>
</dbReference>
<feature type="coiled-coil region" evidence="15">
    <location>
        <begin position="327"/>
        <end position="407"/>
    </location>
</feature>
<feature type="region of interest" description="Disordered" evidence="16">
    <location>
        <begin position="937"/>
        <end position="1007"/>
    </location>
</feature>
<dbReference type="EMBL" id="JANBPT010001004">
    <property type="protein sequence ID" value="KAJ1910796.1"/>
    <property type="molecule type" value="Genomic_DNA"/>
</dbReference>
<dbReference type="Pfam" id="PF00176">
    <property type="entry name" value="SNF2-rel_dom"/>
    <property type="match status" value="1"/>
</dbReference>
<evidence type="ECO:0000256" key="2">
    <source>
        <dbReference type="ARBA" id="ARBA00007025"/>
    </source>
</evidence>
<dbReference type="Gene3D" id="3.40.50.300">
    <property type="entry name" value="P-loop containing nucleotide triphosphate hydrolases"/>
    <property type="match status" value="1"/>
</dbReference>
<feature type="compositionally biased region" description="Acidic residues" evidence="16">
    <location>
        <begin position="1658"/>
        <end position="1667"/>
    </location>
</feature>
<dbReference type="GO" id="GO:0005524">
    <property type="term" value="F:ATP binding"/>
    <property type="evidence" value="ECO:0007669"/>
    <property type="project" value="InterPro"/>
</dbReference>
<evidence type="ECO:0000256" key="5">
    <source>
        <dbReference type="ARBA" id="ARBA00022801"/>
    </source>
</evidence>
<dbReference type="SUPFAM" id="SSF47113">
    <property type="entry name" value="Histone-fold"/>
    <property type="match status" value="1"/>
</dbReference>
<feature type="region of interest" description="Disordered" evidence="16">
    <location>
        <begin position="460"/>
        <end position="493"/>
    </location>
</feature>
<feature type="region of interest" description="Disordered" evidence="16">
    <location>
        <begin position="1360"/>
        <end position="1386"/>
    </location>
</feature>
<feature type="compositionally biased region" description="Basic and acidic residues" evidence="16">
    <location>
        <begin position="210"/>
        <end position="221"/>
    </location>
</feature>
<keyword evidence="11" id="KW-0804">Transcription</keyword>
<dbReference type="GO" id="GO:0006357">
    <property type="term" value="P:regulation of transcription by RNA polymerase II"/>
    <property type="evidence" value="ECO:0007669"/>
    <property type="project" value="UniProtKB-ARBA"/>
</dbReference>
<dbReference type="InterPro" id="IPR003195">
    <property type="entry name" value="TFIID_TAF13"/>
</dbReference>
<evidence type="ECO:0000313" key="19">
    <source>
        <dbReference type="EMBL" id="KAJ1910796.1"/>
    </source>
</evidence>
<feature type="compositionally biased region" description="Low complexity" evidence="16">
    <location>
        <begin position="474"/>
        <end position="484"/>
    </location>
</feature>
<dbReference type="InterPro" id="IPR050496">
    <property type="entry name" value="SNF2_RAD54_helicase_repair"/>
</dbReference>
<dbReference type="FunFam" id="3.40.50.10810:FF:000094">
    <property type="entry name" value="DNA excision repair protein ERCC-6"/>
    <property type="match status" value="1"/>
</dbReference>
<keyword evidence="7" id="KW-0067">ATP-binding</keyword>
<dbReference type="SMART" id="SM00487">
    <property type="entry name" value="DEXDc"/>
    <property type="match status" value="1"/>
</dbReference>
<feature type="region of interest" description="Disordered" evidence="16">
    <location>
        <begin position="668"/>
        <end position="689"/>
    </location>
</feature>
<feature type="compositionally biased region" description="Low complexity" evidence="16">
    <location>
        <begin position="174"/>
        <end position="189"/>
    </location>
</feature>
<feature type="region of interest" description="Disordered" evidence="16">
    <location>
        <begin position="1219"/>
        <end position="1239"/>
    </location>
</feature>
<evidence type="ECO:0000256" key="13">
    <source>
        <dbReference type="ARBA" id="ARBA00023242"/>
    </source>
</evidence>
<dbReference type="Gene3D" id="3.40.50.10810">
    <property type="entry name" value="Tandem AAA-ATPase domain"/>
    <property type="match status" value="1"/>
</dbReference>
<dbReference type="InterPro" id="IPR014001">
    <property type="entry name" value="Helicase_ATP-bd"/>
</dbReference>
<dbReference type="GO" id="GO:0008094">
    <property type="term" value="F:ATP-dependent activity, acting on DNA"/>
    <property type="evidence" value="ECO:0007669"/>
    <property type="project" value="TreeGrafter"/>
</dbReference>
<dbReference type="GO" id="GO:0000124">
    <property type="term" value="C:SAGA complex"/>
    <property type="evidence" value="ECO:0007669"/>
    <property type="project" value="UniProtKB-ARBA"/>
</dbReference>
<dbReference type="PROSITE" id="PS51192">
    <property type="entry name" value="HELICASE_ATP_BIND_1"/>
    <property type="match status" value="1"/>
</dbReference>
<keyword evidence="6" id="KW-0347">Helicase</keyword>
<evidence type="ECO:0000256" key="15">
    <source>
        <dbReference type="SAM" id="Coils"/>
    </source>
</evidence>
<dbReference type="CDD" id="cd22254">
    <property type="entry name" value="CSB_WHD"/>
    <property type="match status" value="1"/>
</dbReference>
<dbReference type="OrthoDB" id="66982at2759"/>
<evidence type="ECO:0000256" key="14">
    <source>
        <dbReference type="ARBA" id="ARBA00061274"/>
    </source>
</evidence>
<dbReference type="InterPro" id="IPR049730">
    <property type="entry name" value="SNF2/RAD54-like_C"/>
</dbReference>
<dbReference type="SMART" id="SM00490">
    <property type="entry name" value="HELICc"/>
    <property type="match status" value="1"/>
</dbReference>
<dbReference type="GO" id="GO:0046982">
    <property type="term" value="F:protein heterodimerization activity"/>
    <property type="evidence" value="ECO:0007669"/>
    <property type="project" value="InterPro"/>
</dbReference>
<dbReference type="Pfam" id="PF02269">
    <property type="entry name" value="TFIID-18kDa"/>
    <property type="match status" value="1"/>
</dbReference>
<keyword evidence="15" id="KW-0175">Coiled coil</keyword>
<evidence type="ECO:0000256" key="7">
    <source>
        <dbReference type="ARBA" id="ARBA00022840"/>
    </source>
</evidence>
<keyword evidence="12" id="KW-0234">DNA repair</keyword>
<keyword evidence="3" id="KW-0547">Nucleotide-binding</keyword>
<dbReference type="Gene3D" id="1.10.20.10">
    <property type="entry name" value="Histone, subunit A"/>
    <property type="match status" value="1"/>
</dbReference>